<dbReference type="EMBL" id="AKWR02000133">
    <property type="protein sequence ID" value="EMJ36313.1"/>
    <property type="molecule type" value="Genomic_DNA"/>
</dbReference>
<gene>
    <name evidence="1" type="ORF">LEP1GSC079_2691</name>
</gene>
<dbReference type="AlphaFoldDB" id="A0A0F6IE38"/>
<organism evidence="1 2">
    <name type="scientific">Leptospira interrogans str. FPW1039</name>
    <dbReference type="NCBI Taxonomy" id="1193040"/>
    <lineage>
        <taxon>Bacteria</taxon>
        <taxon>Pseudomonadati</taxon>
        <taxon>Spirochaetota</taxon>
        <taxon>Spirochaetia</taxon>
        <taxon>Leptospirales</taxon>
        <taxon>Leptospiraceae</taxon>
        <taxon>Leptospira</taxon>
    </lineage>
</organism>
<protein>
    <submittedName>
        <fullName evidence="1">Uncharacterized protein</fullName>
    </submittedName>
</protein>
<name>A0A0F6IE38_LEPIR</name>
<evidence type="ECO:0000313" key="1">
    <source>
        <dbReference type="EMBL" id="EMJ36313.1"/>
    </source>
</evidence>
<evidence type="ECO:0000313" key="2">
    <source>
        <dbReference type="Proteomes" id="UP000012164"/>
    </source>
</evidence>
<reference evidence="1 2" key="1">
    <citation type="submission" date="2013-01" db="EMBL/GenBank/DDBJ databases">
        <authorList>
            <person name="Harkins D.M."/>
            <person name="Durkin A.S."/>
            <person name="Brinkac L.M."/>
            <person name="Haft D.H."/>
            <person name="Selengut J.D."/>
            <person name="Sanka R."/>
            <person name="DePew J."/>
            <person name="Purushe J."/>
            <person name="Peacock S.J."/>
            <person name="Thaipadungpanit J."/>
            <person name="Wuthiekanun V.W."/>
            <person name="Day N.P."/>
            <person name="Vinetz J.M."/>
            <person name="Sutton G.G."/>
            <person name="Nierman W.C."/>
            <person name="Fouts D.E."/>
        </authorList>
    </citation>
    <scope>NUCLEOTIDE SEQUENCE [LARGE SCALE GENOMIC DNA]</scope>
    <source>
        <strain evidence="1 2">FPW1039</strain>
    </source>
</reference>
<sequence>MECLLVRELQKLKFFTEKIKTKFALEIFFKTMILLNSRLMNRNV</sequence>
<proteinExistence type="predicted"/>
<accession>A0A0F6IE38</accession>
<comment type="caution">
    <text evidence="1">The sequence shown here is derived from an EMBL/GenBank/DDBJ whole genome shotgun (WGS) entry which is preliminary data.</text>
</comment>
<dbReference type="Proteomes" id="UP000012164">
    <property type="component" value="Unassembled WGS sequence"/>
</dbReference>